<protein>
    <submittedName>
        <fullName evidence="2">Uncharacterized protein</fullName>
    </submittedName>
</protein>
<dbReference type="AlphaFoldDB" id="A0A8J4RXU5"/>
<evidence type="ECO:0000256" key="1">
    <source>
        <dbReference type="SAM" id="MobiDB-lite"/>
    </source>
</evidence>
<accession>A0A8J4RXU5</accession>
<proteinExistence type="predicted"/>
<reference evidence="2" key="1">
    <citation type="submission" date="2020-03" db="EMBL/GenBank/DDBJ databases">
        <title>Castanea mollissima Vanexum genome sequencing.</title>
        <authorList>
            <person name="Staton M."/>
        </authorList>
    </citation>
    <scope>NUCLEOTIDE SEQUENCE</scope>
    <source>
        <tissue evidence="2">Leaf</tissue>
    </source>
</reference>
<sequence length="129" mass="14410">MQYPLNQYPPYPQTLFLLIPFSFPVSPTTTTTQQAPPPPPPPPPTTIANSLDRRRAFLFLIVYLSSFLPRLSKFLPVFLSSQNVAASVEATMPTGRLEITWNVNVQSPVVLQLIFWNPGRTGLAEVQTL</sequence>
<gene>
    <name evidence="2" type="ORF">CMV_004836</name>
</gene>
<feature type="compositionally biased region" description="Pro residues" evidence="1">
    <location>
        <begin position="35"/>
        <end position="45"/>
    </location>
</feature>
<feature type="region of interest" description="Disordered" evidence="1">
    <location>
        <begin position="27"/>
        <end position="47"/>
    </location>
</feature>
<keyword evidence="3" id="KW-1185">Reference proteome</keyword>
<evidence type="ECO:0000313" key="3">
    <source>
        <dbReference type="Proteomes" id="UP000737018"/>
    </source>
</evidence>
<dbReference type="EMBL" id="JRKL02000414">
    <property type="protein sequence ID" value="KAF3971573.1"/>
    <property type="molecule type" value="Genomic_DNA"/>
</dbReference>
<comment type="caution">
    <text evidence="2">The sequence shown here is derived from an EMBL/GenBank/DDBJ whole genome shotgun (WGS) entry which is preliminary data.</text>
</comment>
<organism evidence="2 3">
    <name type="scientific">Castanea mollissima</name>
    <name type="common">Chinese chestnut</name>
    <dbReference type="NCBI Taxonomy" id="60419"/>
    <lineage>
        <taxon>Eukaryota</taxon>
        <taxon>Viridiplantae</taxon>
        <taxon>Streptophyta</taxon>
        <taxon>Embryophyta</taxon>
        <taxon>Tracheophyta</taxon>
        <taxon>Spermatophyta</taxon>
        <taxon>Magnoliopsida</taxon>
        <taxon>eudicotyledons</taxon>
        <taxon>Gunneridae</taxon>
        <taxon>Pentapetalae</taxon>
        <taxon>rosids</taxon>
        <taxon>fabids</taxon>
        <taxon>Fagales</taxon>
        <taxon>Fagaceae</taxon>
        <taxon>Castanea</taxon>
    </lineage>
</organism>
<evidence type="ECO:0000313" key="2">
    <source>
        <dbReference type="EMBL" id="KAF3971573.1"/>
    </source>
</evidence>
<dbReference type="Proteomes" id="UP000737018">
    <property type="component" value="Unassembled WGS sequence"/>
</dbReference>
<name>A0A8J4RXU5_9ROSI</name>